<feature type="region of interest" description="Disordered" evidence="5">
    <location>
        <begin position="946"/>
        <end position="1032"/>
    </location>
</feature>
<evidence type="ECO:0000256" key="4">
    <source>
        <dbReference type="ARBA" id="ARBA00023242"/>
    </source>
</evidence>
<evidence type="ECO:0000313" key="7">
    <source>
        <dbReference type="Proteomes" id="UP001652624"/>
    </source>
</evidence>
<feature type="compositionally biased region" description="Polar residues" evidence="5">
    <location>
        <begin position="553"/>
        <end position="564"/>
    </location>
</feature>
<feature type="compositionally biased region" description="Basic and acidic residues" evidence="5">
    <location>
        <begin position="586"/>
        <end position="601"/>
    </location>
</feature>
<proteinExistence type="inferred from homology"/>
<sequence length="1294" mass="141470">MDSFDLALLQEWDLESLWGEDILNQRNDSLVVEFQSSTSRCRSVYEPDRNVLRRKERERRNQETQQDDDTFNSSYSLFSEPYKTNKGDELSNRIQNTLGNYDEMKDFLTDRSNQSHLVGVPKPGVPQTPVNKIDEHFTADSRAQTQTPSVCSTASSTPAAVPVQQNKRGTMGWQKAGHQPSDGQQRASKHGHRLLDLHKSSNPKNHNKKSNHCVSSPTSSSSSSSSSSNSAQQGSLRTLLGDGVGRQQPRTKQVCNVEVGLQTQERPPTMAAKHSGGGHCVQNFPPSLASKPSLVQQKPTAYVRPMDGQDQAPDESPKLKSSTETSVHCTTYRGIPATKPESARAKAKLSKFSIPKQAEESRSGDTNSCVEEIIREMTWLPPLSAIQAPSKVESSKFPFPNKDSQLVSSGHNNPKKGDAEPESPDNGTSNTSMLEDDLKLSSDEEDNEQQAAQRTALHALSDSAVVQQANCRAAVPSSKGSSSGSSSSGSSSSSDSESSSGSDSETESSSSESEGSKPPHYSSPEAEPASSNKWQLDKWLNKVNPHKPPILIQNESHGPDSSQYYPPVKDEGQDCGKLPELCQTSLREKDVKSTCKEEHRPRTANKAPGSKGLKQKSPPAAVAAAPPPPVPLTPVDSAPAPTRRSASKKPTRRTERTSAGDSASCHRPEEPVATNTLGGSVVTPPEPTKTRPCGNSRTSHRKELRPSSVTCEKRRTRGLGRIVPKSKEFIETESSSSSSSSSDSDLESEQEEYPLSKAQTVAANTATSGGEQRLKETAASIGGGCGPRAPVGSINARTTSDIAKELEEQFYTLVPFGRNELLSPLKDSDEVRSLWVKIDLTLLSRIPKHLPQEPGVLNAPATKDTESAPPSHTSDTLTEKALPKSKRKRKCDNEDDYREIKKAQVEKECSSRLTTSANTTLSANHCTMNISSLPIPINKNEKMLRSPVSPLSDASKHKYSSEDLTSSSRSNGNGLFTSTSSNKKHKAENQLQSHAGDLTKTAHNNSENILLHKSRPQTEPWSPGSNSHRDCKRQKLVFDDMPRSADYFMQEAKRMKHKADAMVEKFGKALNYAEAALSFIECGNAMEQGPMESKSPYTMYSETVELIRYAMRLKTHSGPNATPEDKQLAALCYRCLALLYWRMFRLKRDHAVKYSKALIDYFKNSSKAAQAPSPWGASGKSTGTPSPMSPNPSPTSSVGSQGSLSNVSALSPSTIISIPQRIHQMAANHVSITNSILHSYDYWEMADNLAKENREFFNDLDLLMGPVTLHSSMEHLVQYSQQGLHWLRNSTHLS</sequence>
<feature type="compositionally biased region" description="Polar residues" evidence="5">
    <location>
        <begin position="141"/>
        <end position="168"/>
    </location>
</feature>
<organism evidence="7 8">
    <name type="scientific">Erinaceus europaeus</name>
    <name type="common">Western European hedgehog</name>
    <dbReference type="NCBI Taxonomy" id="9365"/>
    <lineage>
        <taxon>Eukaryota</taxon>
        <taxon>Metazoa</taxon>
        <taxon>Chordata</taxon>
        <taxon>Craniata</taxon>
        <taxon>Vertebrata</taxon>
        <taxon>Euteleostomi</taxon>
        <taxon>Mammalia</taxon>
        <taxon>Eutheria</taxon>
        <taxon>Laurasiatheria</taxon>
        <taxon>Eulipotyphla</taxon>
        <taxon>Erinaceidae</taxon>
        <taxon>Erinaceinae</taxon>
        <taxon>Erinaceus</taxon>
    </lineage>
</organism>
<dbReference type="InterPro" id="IPR043640">
    <property type="entry name" value="AF4/FMR2_CHD"/>
</dbReference>
<dbReference type="RefSeq" id="XP_060043435.1">
    <property type="nucleotide sequence ID" value="XM_060187452.1"/>
</dbReference>
<feature type="compositionally biased region" description="Low complexity" evidence="5">
    <location>
        <begin position="215"/>
        <end position="230"/>
    </location>
</feature>
<feature type="region of interest" description="Disordered" evidence="5">
    <location>
        <begin position="1168"/>
        <end position="1205"/>
    </location>
</feature>
<evidence type="ECO:0000259" key="6">
    <source>
        <dbReference type="Pfam" id="PF18876"/>
    </source>
</evidence>
<keyword evidence="4" id="KW-0539">Nucleus</keyword>
<dbReference type="Gene3D" id="6.10.250.2670">
    <property type="match status" value="1"/>
</dbReference>
<evidence type="ECO:0000256" key="2">
    <source>
        <dbReference type="ARBA" id="ARBA00007354"/>
    </source>
</evidence>
<dbReference type="GeneID" id="103112431"/>
<feature type="compositionally biased region" description="Low complexity" evidence="5">
    <location>
        <begin position="732"/>
        <end position="743"/>
    </location>
</feature>
<name>A0ABM3X3Q1_ERIEU</name>
<comment type="similarity">
    <text evidence="2">Belongs to the AF4 family.</text>
</comment>
<evidence type="ECO:0000313" key="8">
    <source>
        <dbReference type="RefSeq" id="XP_060043435.1"/>
    </source>
</evidence>
<gene>
    <name evidence="8" type="primary">AFF3</name>
</gene>
<protein>
    <submittedName>
        <fullName evidence="8">AF4/FMR2 family member 3 isoform X1</fullName>
    </submittedName>
</protein>
<evidence type="ECO:0000256" key="5">
    <source>
        <dbReference type="SAM" id="MobiDB-lite"/>
    </source>
</evidence>
<feature type="domain" description="AF4/FMR2 C-terminal homology" evidence="6">
    <location>
        <begin position="1030"/>
        <end position="1293"/>
    </location>
</feature>
<comment type="subcellular location">
    <subcellularLocation>
        <location evidence="1">Nucleus</location>
    </subcellularLocation>
</comment>
<dbReference type="PANTHER" id="PTHR10528">
    <property type="entry name" value="AF4/FMR2 FAMILY MEMBER"/>
    <property type="match status" value="1"/>
</dbReference>
<dbReference type="Proteomes" id="UP001652624">
    <property type="component" value="Chromosome 3"/>
</dbReference>
<dbReference type="PANTHER" id="PTHR10528:SF16">
    <property type="entry name" value="AF4_FMR2 FAMILY MEMBER 3"/>
    <property type="match status" value="1"/>
</dbReference>
<evidence type="ECO:0000256" key="1">
    <source>
        <dbReference type="ARBA" id="ARBA00004123"/>
    </source>
</evidence>
<evidence type="ECO:0000256" key="3">
    <source>
        <dbReference type="ARBA" id="ARBA00022553"/>
    </source>
</evidence>
<dbReference type="Pfam" id="PF18876">
    <property type="entry name" value="AFF4_CHD"/>
    <property type="match status" value="1"/>
</dbReference>
<feature type="compositionally biased region" description="Polar residues" evidence="5">
    <location>
        <begin position="962"/>
        <end position="981"/>
    </location>
</feature>
<feature type="compositionally biased region" description="Basic and acidic residues" evidence="5">
    <location>
        <begin position="52"/>
        <end position="62"/>
    </location>
</feature>
<feature type="region of interest" description="Disordered" evidence="5">
    <location>
        <begin position="304"/>
        <end position="367"/>
    </location>
</feature>
<feature type="region of interest" description="Disordered" evidence="5">
    <location>
        <begin position="850"/>
        <end position="894"/>
    </location>
</feature>
<dbReference type="InterPro" id="IPR043639">
    <property type="entry name" value="AF4_int"/>
</dbReference>
<accession>A0ABM3X3Q1</accession>
<feature type="region of interest" description="Disordered" evidence="5">
    <location>
        <begin position="391"/>
        <end position="787"/>
    </location>
</feature>
<keyword evidence="7" id="KW-1185">Reference proteome</keyword>
<feature type="compositionally biased region" description="Low complexity" evidence="5">
    <location>
        <begin position="477"/>
        <end position="513"/>
    </location>
</feature>
<feature type="region of interest" description="Disordered" evidence="5">
    <location>
        <begin position="140"/>
        <end position="292"/>
    </location>
</feature>
<feature type="compositionally biased region" description="Polar residues" evidence="5">
    <location>
        <begin position="319"/>
        <end position="329"/>
    </location>
</feature>
<reference evidence="8" key="1">
    <citation type="submission" date="2025-08" db="UniProtKB">
        <authorList>
            <consortium name="RefSeq"/>
        </authorList>
    </citation>
    <scope>IDENTIFICATION</scope>
</reference>
<dbReference type="InterPro" id="IPR007797">
    <property type="entry name" value="AF4/FMR2"/>
</dbReference>
<feature type="compositionally biased region" description="Polar residues" evidence="5">
    <location>
        <begin position="402"/>
        <end position="412"/>
    </location>
</feature>
<keyword evidence="3" id="KW-0597">Phosphoprotein</keyword>
<dbReference type="Pfam" id="PF05110">
    <property type="entry name" value="AF-4"/>
    <property type="match status" value="1"/>
</dbReference>
<feature type="compositionally biased region" description="Polar residues" evidence="5">
    <location>
        <begin position="1017"/>
        <end position="1026"/>
    </location>
</feature>
<dbReference type="Pfam" id="PF18875">
    <property type="entry name" value="AF4_int"/>
    <property type="match status" value="1"/>
</dbReference>
<feature type="compositionally biased region" description="Basic and acidic residues" evidence="5">
    <location>
        <begin position="652"/>
        <end position="670"/>
    </location>
</feature>
<feature type="compositionally biased region" description="Polar residues" evidence="5">
    <location>
        <begin position="757"/>
        <end position="770"/>
    </location>
</feature>
<feature type="region of interest" description="Disordered" evidence="5">
    <location>
        <begin position="52"/>
        <end position="90"/>
    </location>
</feature>